<sequence>MLESIRTLIDIPPGDDVFLKRADIAAAKRRRLLMLEARERAKVEVKAGIEDAEQIRARAFREGYQEGVLLAATDIGAALIQSNTLIAQLREELTKVVKQLLGDVLMHEQLLDALLERWITDQRAEPEAILQIALPLECKSRHLAIREKLAALNWSGASVSYHDQSRYLFRLADQVVELDVDATQQRLAPQILARLDSLPESVRDLEYSSANVLIKLVENLIGSIPPDQSADTLDEVALDADQ</sequence>
<protein>
    <submittedName>
        <fullName evidence="1">Oxygen-regulated invasion protein OrgB</fullName>
    </submittedName>
</protein>
<dbReference type="Proteomes" id="UP000375525">
    <property type="component" value="Unassembled WGS sequence"/>
</dbReference>
<dbReference type="OrthoDB" id="6848855at2"/>
<evidence type="ECO:0000313" key="2">
    <source>
        <dbReference type="Proteomes" id="UP000375525"/>
    </source>
</evidence>
<dbReference type="EMBL" id="CABVIH010000001">
    <property type="protein sequence ID" value="VVO48775.1"/>
    <property type="molecule type" value="Genomic_DNA"/>
</dbReference>
<reference evidence="1 2" key="1">
    <citation type="submission" date="2019-09" db="EMBL/GenBank/DDBJ databases">
        <authorList>
            <person name="Chandra G."/>
            <person name="Truman W A."/>
        </authorList>
    </citation>
    <scope>NUCLEOTIDE SEQUENCE [LARGE SCALE GENOMIC DNA]</scope>
    <source>
        <strain evidence="1">PS880</strain>
    </source>
</reference>
<evidence type="ECO:0000313" key="1">
    <source>
        <dbReference type="EMBL" id="VVO48775.1"/>
    </source>
</evidence>
<accession>A0A5E7GB45</accession>
<dbReference type="RefSeq" id="WP_150778251.1">
    <property type="nucleotide sequence ID" value="NZ_CABVIH010000001.1"/>
</dbReference>
<gene>
    <name evidence="1" type="primary">orgB</name>
    <name evidence="1" type="ORF">PS880_00188</name>
</gene>
<dbReference type="AlphaFoldDB" id="A0A5E7GB45"/>
<name>A0A5E7GB45_PSEFL</name>
<proteinExistence type="predicted"/>
<organism evidence="1 2">
    <name type="scientific">Pseudomonas fluorescens</name>
    <dbReference type="NCBI Taxonomy" id="294"/>
    <lineage>
        <taxon>Bacteria</taxon>
        <taxon>Pseudomonadati</taxon>
        <taxon>Pseudomonadota</taxon>
        <taxon>Gammaproteobacteria</taxon>
        <taxon>Pseudomonadales</taxon>
        <taxon>Pseudomonadaceae</taxon>
        <taxon>Pseudomonas</taxon>
    </lineage>
</organism>